<evidence type="ECO:0000256" key="10">
    <source>
        <dbReference type="SAM" id="SignalP"/>
    </source>
</evidence>
<dbReference type="InterPro" id="IPR036055">
    <property type="entry name" value="LDL_receptor-like_sf"/>
</dbReference>
<comment type="caution">
    <text evidence="9">Lacks conserved residue(s) required for the propagation of feature annotation.</text>
</comment>
<keyword evidence="5" id="KW-0472">Membrane</keyword>
<dbReference type="Pfam" id="PF00057">
    <property type="entry name" value="Ldl_recept_a"/>
    <property type="match status" value="8"/>
</dbReference>
<dbReference type="SMART" id="SM00231">
    <property type="entry name" value="FA58C"/>
    <property type="match status" value="2"/>
</dbReference>
<organism>
    <name type="scientific">Branchiostoma floridae</name>
    <name type="common">Florida lancelet</name>
    <name type="synonym">Amphioxus</name>
    <dbReference type="NCBI Taxonomy" id="7739"/>
    <lineage>
        <taxon>Eukaryota</taxon>
        <taxon>Metazoa</taxon>
        <taxon>Chordata</taxon>
        <taxon>Cephalochordata</taxon>
        <taxon>Leptocardii</taxon>
        <taxon>Amphioxiformes</taxon>
        <taxon>Branchiostomatidae</taxon>
        <taxon>Branchiostoma</taxon>
    </lineage>
</organism>
<evidence type="ECO:0000256" key="3">
    <source>
        <dbReference type="ARBA" id="ARBA00022737"/>
    </source>
</evidence>
<feature type="disulfide bond" evidence="9">
    <location>
        <begin position="657"/>
        <end position="669"/>
    </location>
</feature>
<keyword evidence="10" id="KW-0732">Signal</keyword>
<dbReference type="GO" id="GO:0016020">
    <property type="term" value="C:membrane"/>
    <property type="evidence" value="ECO:0007669"/>
    <property type="project" value="UniProtKB-SubCell"/>
</dbReference>
<feature type="domain" description="F5/8 type C" evidence="11">
    <location>
        <begin position="694"/>
        <end position="848"/>
    </location>
</feature>
<evidence type="ECO:0000256" key="1">
    <source>
        <dbReference type="ARBA" id="ARBA00004167"/>
    </source>
</evidence>
<dbReference type="eggNOG" id="KOG1215">
    <property type="taxonomic scope" value="Eukaryota"/>
</dbReference>
<feature type="disulfide bond" evidence="9">
    <location>
        <begin position="676"/>
        <end position="691"/>
    </location>
</feature>
<dbReference type="InParanoid" id="C3YB47"/>
<name>C3YB47_BRAFL</name>
<dbReference type="SUPFAM" id="SSF57424">
    <property type="entry name" value="LDL receptor-like module"/>
    <property type="match status" value="11"/>
</dbReference>
<evidence type="ECO:0000256" key="5">
    <source>
        <dbReference type="ARBA" id="ARBA00023136"/>
    </source>
</evidence>
<dbReference type="PANTHER" id="PTHR22722:SF5">
    <property type="entry name" value="LOW-DENSITY LIPOPROTEIN RECEPTOR-RELATED PROTEIN 1B"/>
    <property type="match status" value="1"/>
</dbReference>
<feature type="signal peptide" evidence="10">
    <location>
        <begin position="1"/>
        <end position="17"/>
    </location>
</feature>
<dbReference type="PRINTS" id="PR00261">
    <property type="entry name" value="LDLRECEPTOR"/>
</dbReference>
<feature type="disulfide bond" evidence="9">
    <location>
        <begin position="664"/>
        <end position="682"/>
    </location>
</feature>
<dbReference type="PROSITE" id="PS50068">
    <property type="entry name" value="LDLRA_2"/>
    <property type="match status" value="13"/>
</dbReference>
<accession>C3YB47</accession>
<dbReference type="PROSITE" id="PS01209">
    <property type="entry name" value="LDLRA_1"/>
    <property type="match status" value="5"/>
</dbReference>
<evidence type="ECO:0000256" key="4">
    <source>
        <dbReference type="ARBA" id="ARBA00022989"/>
    </source>
</evidence>
<keyword evidence="8" id="KW-0325">Glycoprotein</keyword>
<dbReference type="EMBL" id="GG666496">
    <property type="protein sequence ID" value="EEN62509.1"/>
    <property type="molecule type" value="Genomic_DNA"/>
</dbReference>
<dbReference type="Gene3D" id="2.60.120.260">
    <property type="entry name" value="Galactose-binding domain-like"/>
    <property type="match status" value="3"/>
</dbReference>
<dbReference type="PANTHER" id="PTHR22722">
    <property type="entry name" value="LOW-DENSITY LIPOPROTEIN RECEPTOR-RELATED PROTEIN 2-RELATED"/>
    <property type="match status" value="1"/>
</dbReference>
<feature type="disulfide bond" evidence="9">
    <location>
        <begin position="132"/>
        <end position="147"/>
    </location>
</feature>
<feature type="disulfide bond" evidence="9">
    <location>
        <begin position="588"/>
        <end position="606"/>
    </location>
</feature>
<evidence type="ECO:0000256" key="2">
    <source>
        <dbReference type="ARBA" id="ARBA00022692"/>
    </source>
</evidence>
<dbReference type="SUPFAM" id="SSF49785">
    <property type="entry name" value="Galactose-binding domain-like"/>
    <property type="match status" value="3"/>
</dbReference>
<evidence type="ECO:0000313" key="12">
    <source>
        <dbReference type="EMBL" id="EEN62509.1"/>
    </source>
</evidence>
<feature type="disulfide bond" evidence="9">
    <location>
        <begin position="295"/>
        <end position="313"/>
    </location>
</feature>
<dbReference type="Gene3D" id="4.10.1220.10">
    <property type="entry name" value="EGF-type module"/>
    <property type="match status" value="1"/>
</dbReference>
<feature type="domain" description="F5/8 type C" evidence="11">
    <location>
        <begin position="860"/>
        <end position="1020"/>
    </location>
</feature>
<feature type="disulfide bond" evidence="9">
    <location>
        <begin position="93"/>
        <end position="108"/>
    </location>
</feature>
<feature type="disulfide bond" evidence="9">
    <location>
        <begin position="369"/>
        <end position="387"/>
    </location>
</feature>
<evidence type="ECO:0000256" key="7">
    <source>
        <dbReference type="ARBA" id="ARBA00023170"/>
    </source>
</evidence>
<gene>
    <name evidence="12" type="ORF">BRAFLDRAFT_91918</name>
</gene>
<protein>
    <recommendedName>
        <fullName evidence="11">F5/8 type C domain-containing protein</fullName>
    </recommendedName>
</protein>
<keyword evidence="3" id="KW-0677">Repeat</keyword>
<feature type="disulfide bond" evidence="9">
    <location>
        <begin position="1081"/>
        <end position="1096"/>
    </location>
</feature>
<feature type="disulfide bond" evidence="9">
    <location>
        <begin position="637"/>
        <end position="652"/>
    </location>
</feature>
<dbReference type="InterPro" id="IPR000421">
    <property type="entry name" value="FA58C"/>
</dbReference>
<keyword evidence="7" id="KW-0675">Receptor</keyword>
<feature type="disulfide bond" evidence="9">
    <location>
        <begin position="600"/>
        <end position="615"/>
    </location>
</feature>
<dbReference type="CDD" id="cd00112">
    <property type="entry name" value="LDLa"/>
    <property type="match status" value="12"/>
</dbReference>
<reference evidence="12" key="1">
    <citation type="journal article" date="2008" name="Nature">
        <title>The amphioxus genome and the evolution of the chordate karyotype.</title>
        <authorList>
            <consortium name="US DOE Joint Genome Institute (JGI-PGF)"/>
            <person name="Putnam N.H."/>
            <person name="Butts T."/>
            <person name="Ferrier D.E.K."/>
            <person name="Furlong R.F."/>
            <person name="Hellsten U."/>
            <person name="Kawashima T."/>
            <person name="Robinson-Rechavi M."/>
            <person name="Shoguchi E."/>
            <person name="Terry A."/>
            <person name="Yu J.-K."/>
            <person name="Benito-Gutierrez E.L."/>
            <person name="Dubchak I."/>
            <person name="Garcia-Fernandez J."/>
            <person name="Gibson-Brown J.J."/>
            <person name="Grigoriev I.V."/>
            <person name="Horton A.C."/>
            <person name="de Jong P.J."/>
            <person name="Jurka J."/>
            <person name="Kapitonov V.V."/>
            <person name="Kohara Y."/>
            <person name="Kuroki Y."/>
            <person name="Lindquist E."/>
            <person name="Lucas S."/>
            <person name="Osoegawa K."/>
            <person name="Pennacchio L.A."/>
            <person name="Salamov A.A."/>
            <person name="Satou Y."/>
            <person name="Sauka-Spengler T."/>
            <person name="Schmutz J."/>
            <person name="Shin-I T."/>
            <person name="Toyoda A."/>
            <person name="Bronner-Fraser M."/>
            <person name="Fujiyama A."/>
            <person name="Holland L.Z."/>
            <person name="Holland P.W.H."/>
            <person name="Satoh N."/>
            <person name="Rokhsar D.S."/>
        </authorList>
    </citation>
    <scope>NUCLEOTIDE SEQUENCE [LARGE SCALE GENOMIC DNA]</scope>
    <source>
        <strain evidence="12">S238N-H82</strain>
        <tissue evidence="12">Testes</tissue>
    </source>
</reference>
<feature type="disulfide bond" evidence="9">
    <location>
        <begin position="381"/>
        <end position="396"/>
    </location>
</feature>
<keyword evidence="6 9" id="KW-1015">Disulfide bond</keyword>
<feature type="disulfide bond" evidence="9">
    <location>
        <begin position="288"/>
        <end position="300"/>
    </location>
</feature>
<comment type="subcellular location">
    <subcellularLocation>
        <location evidence="1">Membrane</location>
        <topology evidence="1">Single-pass membrane protein</topology>
    </subcellularLocation>
</comment>
<dbReference type="InterPro" id="IPR008979">
    <property type="entry name" value="Galactose-bd-like_sf"/>
</dbReference>
<dbReference type="InterPro" id="IPR051221">
    <property type="entry name" value="LDLR-related"/>
</dbReference>
<feature type="disulfide bond" evidence="9">
    <location>
        <begin position="307"/>
        <end position="322"/>
    </location>
</feature>
<dbReference type="Pfam" id="PF00754">
    <property type="entry name" value="F5_F8_type_C"/>
    <property type="match status" value="2"/>
</dbReference>
<sequence>MAACLYLLVYLLSFADAGFETCSPSTFKCATTEDCVLSSLACDGIPDCPDGSDEECTVCPWPGITCVSMRDSRPRGLILISGKEVCVPLEHQCNGFRDCSDGSDEEYCTDSCPLLVFNCKDSDVCIYFEYLCDTIFDCPDGSDENKCEKCEQYQCGGDAGSCFLDRDRCDGFVDCPDGLDEKNCTCPLGMLECKEGLPFPCIHDALLSQCGMRDCPKATNNTAINCISAYSHVPGWNFRKCFTNEFECETLSICVPLSRVCDGRNDCGDLSDETCADPKSNPKSDWACMLGWFECESNMCVPADSVCDGVDDCDDASDESRCACTSAEFQCENSLRCVKPSQVCDGNNDCDDATDELLCKSCSYKGWDCGNGECIDPNTVCDGDKDCSSGADEENCKNATTVFHPFDCDGRSVPYSHFCNGWSECSNGRDGINCVTEGWLERSTDWVIDASSVWSPNDHQHPMNVLDGDYTSSWFPVHQGPWYIIFDLDVPCTLSKISISNNGVEAHDITAFKFQMSDSFNPFIWKDVTVVTGGTQAIISREREFGGFLVSSRFWKLLITATGHLEPSLDEVRFFGQRVVCDDDQFYCADGTCLSLALHCDSKHDCSGGEDEERCAGICNILQLECDSKCLPRYRACDGLQDCSDGRDEENCTIQGCGVKQFLCSDGTCLFESQLCNSQQDCSGEEDEDDCGDVPPPGYPLGLESRYIPDAFITASSEYKSDYASFKVRPSLLHTTGYCWVPGSVEDQWLQVYFGKTTDVTGVVISGGGTNWDLGSWVTSFTLAFSMDGTTWAPYEERNDSVQVFQGNRDRYNKVSRPFPDSVTSRYIRLYPTAYEGWIAVAMEVYVTNDENTWLSQEGYVSLGVGLDPDDPGADPKVPAYALHASSLVNDSFPRLGRLNNGEGRQQGACWSPVPDLDTEPWLQIQHDMPYIVVGVITQGAYNLDHWVTAYKLAFRVRLDVPTWAIYTNSEDEEMIFQGNTDSHRYALNLLDIPVEALFTRFYPLTFHNYIDMRVEVLVDEITSQFSPCRDDDSSEVFHDSEACDGRVDCSTGKDEANCEGCAMECFTGLDDPCIPHGWICDDIEDCMDGKDEQRCLYVEESLRDHWGFCSYNCTSVYGNALCVPDAFRCDGDADCLEGEDEQMCSGYTTFQSYEDINVASCNVQNMIARPLHVYCPVFRTVLVCPTIWSVMDIQTVSYKRTSRGVVITLNKTVMTNRQQSLQVVQKRQKDLRIQRKQAKKQQPVKNPVKGQRVVKNLHMAMNQLLNQPALKNEKISMREAMGTRTGPCFG</sequence>
<dbReference type="InterPro" id="IPR023415">
    <property type="entry name" value="LDLR_class-A_CS"/>
</dbReference>
<dbReference type="InterPro" id="IPR002172">
    <property type="entry name" value="LDrepeatLR_classA_rpt"/>
</dbReference>
<feature type="disulfide bond" evidence="9">
    <location>
        <begin position="1130"/>
        <end position="1145"/>
    </location>
</feature>
<dbReference type="PROSITE" id="PS50022">
    <property type="entry name" value="FA58C_3"/>
    <property type="match status" value="3"/>
</dbReference>
<keyword evidence="4" id="KW-1133">Transmembrane helix</keyword>
<keyword evidence="2" id="KW-0812">Transmembrane</keyword>
<evidence type="ECO:0000256" key="6">
    <source>
        <dbReference type="ARBA" id="ARBA00023157"/>
    </source>
</evidence>
<feature type="disulfide bond" evidence="9">
    <location>
        <begin position="169"/>
        <end position="184"/>
    </location>
</feature>
<evidence type="ECO:0000259" key="11">
    <source>
        <dbReference type="PROSITE" id="PS50022"/>
    </source>
</evidence>
<dbReference type="SMART" id="SM00192">
    <property type="entry name" value="LDLa"/>
    <property type="match status" value="15"/>
</dbReference>
<feature type="domain" description="F5/8 type C" evidence="11">
    <location>
        <begin position="434"/>
        <end position="577"/>
    </location>
</feature>
<dbReference type="CDD" id="cd00057">
    <property type="entry name" value="FA58C"/>
    <property type="match status" value="2"/>
</dbReference>
<evidence type="ECO:0000256" key="9">
    <source>
        <dbReference type="PROSITE-ProRule" id="PRU00124"/>
    </source>
</evidence>
<feature type="disulfide bond" evidence="9">
    <location>
        <begin position="344"/>
        <end position="359"/>
    </location>
</feature>
<dbReference type="Gene3D" id="4.10.400.10">
    <property type="entry name" value="Low-density Lipoprotein Receptor"/>
    <property type="match status" value="12"/>
</dbReference>
<feature type="chain" id="PRO_5002933566" description="F5/8 type C domain-containing protein" evidence="10">
    <location>
        <begin position="18"/>
        <end position="1291"/>
    </location>
</feature>
<feature type="disulfide bond" evidence="9">
    <location>
        <begin position="581"/>
        <end position="593"/>
    </location>
</feature>
<proteinExistence type="predicted"/>
<dbReference type="STRING" id="7739.C3YB47"/>
<evidence type="ECO:0000256" key="8">
    <source>
        <dbReference type="ARBA" id="ARBA00023180"/>
    </source>
</evidence>
<feature type="disulfide bond" evidence="9">
    <location>
        <begin position="362"/>
        <end position="374"/>
    </location>
</feature>